<dbReference type="VEuPathDB" id="FungiDB:PC110_g13211"/>
<reference evidence="1" key="2">
    <citation type="submission" date="2018-10" db="EMBL/GenBank/DDBJ databases">
        <title>Effector identification in a new, highly contiguous assembly of the strawberry crown rot pathogen Phytophthora cactorum.</title>
        <authorList>
            <person name="Armitage A.D."/>
            <person name="Nellist C.F."/>
            <person name="Bates H."/>
            <person name="Vickerstaff R.J."/>
            <person name="Harrison R.J."/>
        </authorList>
    </citation>
    <scope>NUCLEOTIDE SEQUENCE</scope>
    <source>
        <strain evidence="1">15-7</strain>
        <strain evidence="2">4032</strain>
        <strain evidence="3">4040</strain>
        <strain evidence="4">P415</strain>
        <strain evidence="5">P421</strain>
    </source>
</reference>
<evidence type="ECO:0000313" key="6">
    <source>
        <dbReference type="EMBL" id="RAW30443.1"/>
    </source>
</evidence>
<sequence length="149" mass="15515">MWRTVAIRSRNQAILVIPEGSGGCVSQGGGFAEMGVPKELQGNVVSGCALCSECLVANLPSCGQAVAADETVAKDGLGNEPATNESACYWRGIQCAACCSMSYKASGGSYATDGESSACGLLCELHKRERVRGADGCGRWLGTQRVFIR</sequence>
<dbReference type="EMBL" id="RCMI01000373">
    <property type="protein sequence ID" value="KAG2914472.1"/>
    <property type="molecule type" value="Genomic_DNA"/>
</dbReference>
<dbReference type="Proteomes" id="UP000697107">
    <property type="component" value="Unassembled WGS sequence"/>
</dbReference>
<dbReference type="EMBL" id="MJFZ01000371">
    <property type="protein sequence ID" value="RAW30443.1"/>
    <property type="molecule type" value="Genomic_DNA"/>
</dbReference>
<dbReference type="Proteomes" id="UP000736787">
    <property type="component" value="Unassembled WGS sequence"/>
</dbReference>
<dbReference type="Proteomes" id="UP000251314">
    <property type="component" value="Unassembled WGS sequence"/>
</dbReference>
<reference evidence="6 7" key="1">
    <citation type="submission" date="2018-01" db="EMBL/GenBank/DDBJ databases">
        <title>Draft genome of the strawberry crown rot pathogen Phytophthora cactorum.</title>
        <authorList>
            <person name="Armitage A.D."/>
            <person name="Lysoe E."/>
            <person name="Nellist C.F."/>
            <person name="Harrison R.J."/>
            <person name="Brurberg M.B."/>
        </authorList>
    </citation>
    <scope>NUCLEOTIDE SEQUENCE [LARGE SCALE GENOMIC DNA]</scope>
    <source>
        <strain evidence="6 7">10300</strain>
    </source>
</reference>
<organism evidence="6 7">
    <name type="scientific">Phytophthora cactorum</name>
    <dbReference type="NCBI Taxonomy" id="29920"/>
    <lineage>
        <taxon>Eukaryota</taxon>
        <taxon>Sar</taxon>
        <taxon>Stramenopiles</taxon>
        <taxon>Oomycota</taxon>
        <taxon>Peronosporomycetes</taxon>
        <taxon>Peronosporales</taxon>
        <taxon>Peronosporaceae</taxon>
        <taxon>Phytophthora</taxon>
    </lineage>
</organism>
<comment type="caution">
    <text evidence="6">The sequence shown here is derived from an EMBL/GenBank/DDBJ whole genome shotgun (WGS) entry which is preliminary data.</text>
</comment>
<dbReference type="EMBL" id="RCMV01000356">
    <property type="protein sequence ID" value="KAG3218568.1"/>
    <property type="molecule type" value="Genomic_DNA"/>
</dbReference>
<dbReference type="EMBL" id="RCMG01000392">
    <property type="protein sequence ID" value="KAG2855109.1"/>
    <property type="molecule type" value="Genomic_DNA"/>
</dbReference>
<dbReference type="OrthoDB" id="10286420at2759"/>
<evidence type="ECO:0000313" key="3">
    <source>
        <dbReference type="EMBL" id="KAG2918229.1"/>
    </source>
</evidence>
<dbReference type="EMBL" id="RCML01000392">
    <property type="protein sequence ID" value="KAG2978393.1"/>
    <property type="molecule type" value="Genomic_DNA"/>
</dbReference>
<dbReference type="AlphaFoldDB" id="A0A329S0M9"/>
<evidence type="ECO:0000313" key="7">
    <source>
        <dbReference type="Proteomes" id="UP000251314"/>
    </source>
</evidence>
<evidence type="ECO:0000313" key="2">
    <source>
        <dbReference type="EMBL" id="KAG2914472.1"/>
    </source>
</evidence>
<accession>A0A329S0M9</accession>
<evidence type="ECO:0000313" key="1">
    <source>
        <dbReference type="EMBL" id="KAG2855109.1"/>
    </source>
</evidence>
<dbReference type="EMBL" id="RCMK01000633">
    <property type="protein sequence ID" value="KAG2918229.1"/>
    <property type="molecule type" value="Genomic_DNA"/>
</dbReference>
<proteinExistence type="predicted"/>
<keyword evidence="7" id="KW-1185">Reference proteome</keyword>
<evidence type="ECO:0000313" key="4">
    <source>
        <dbReference type="EMBL" id="KAG2978393.1"/>
    </source>
</evidence>
<name>A0A329S0M9_9STRA</name>
<protein>
    <submittedName>
        <fullName evidence="6">Uncharacterized protein</fullName>
    </submittedName>
</protein>
<dbReference type="Proteomes" id="UP000760860">
    <property type="component" value="Unassembled WGS sequence"/>
</dbReference>
<dbReference type="Proteomes" id="UP000774804">
    <property type="component" value="Unassembled WGS sequence"/>
</dbReference>
<dbReference type="Proteomes" id="UP000735874">
    <property type="component" value="Unassembled WGS sequence"/>
</dbReference>
<evidence type="ECO:0000313" key="5">
    <source>
        <dbReference type="EMBL" id="KAG3218568.1"/>
    </source>
</evidence>
<gene>
    <name evidence="6" type="ORF">PC110_g13211</name>
    <name evidence="1" type="ORF">PC113_g12724</name>
    <name evidence="2" type="ORF">PC115_g11687</name>
    <name evidence="3" type="ORF">PC117_g17138</name>
    <name evidence="4" type="ORF">PC118_g12305</name>
    <name evidence="5" type="ORF">PC129_g10622</name>
</gene>